<dbReference type="Gene3D" id="3.30.230.130">
    <property type="entry name" value="Cullin, Chain C, Domain 2"/>
    <property type="match status" value="1"/>
</dbReference>
<evidence type="ECO:0000256" key="7">
    <source>
        <dbReference type="ARBA" id="ARBA00023242"/>
    </source>
</evidence>
<dbReference type="Proteomes" id="UP000276991">
    <property type="component" value="Unassembled WGS sequence"/>
</dbReference>
<dbReference type="GO" id="GO:0005634">
    <property type="term" value="C:nucleus"/>
    <property type="evidence" value="ECO:0007669"/>
    <property type="project" value="UniProtKB-SubCell"/>
</dbReference>
<evidence type="ECO:0000256" key="2">
    <source>
        <dbReference type="ARBA" id="ARBA00004906"/>
    </source>
</evidence>
<evidence type="ECO:0000256" key="6">
    <source>
        <dbReference type="ARBA" id="ARBA00022843"/>
    </source>
</evidence>
<dbReference type="SUPFAM" id="SSF74788">
    <property type="entry name" value="Cullin repeat-like"/>
    <property type="match status" value="1"/>
</dbReference>
<evidence type="ECO:0000256" key="9">
    <source>
        <dbReference type="RuleBase" id="RU003829"/>
    </source>
</evidence>
<dbReference type="InterPro" id="IPR016157">
    <property type="entry name" value="Cullin_CS"/>
</dbReference>
<dbReference type="InterPro" id="IPR016158">
    <property type="entry name" value="Cullin_homology"/>
</dbReference>
<proteinExistence type="inferred from homology"/>
<keyword evidence="6" id="KW-0832">Ubl conjugation</keyword>
<dbReference type="FunFam" id="1.10.10.10:FF:000091">
    <property type="entry name" value="Cullin 3"/>
    <property type="match status" value="1"/>
</dbReference>
<dbReference type="InterPro" id="IPR001373">
    <property type="entry name" value="Cullin_N"/>
</dbReference>
<keyword evidence="4" id="KW-1017">Isopeptide bond</keyword>
<dbReference type="GO" id="GO:0031625">
    <property type="term" value="F:ubiquitin protein ligase binding"/>
    <property type="evidence" value="ECO:0007669"/>
    <property type="project" value="InterPro"/>
</dbReference>
<dbReference type="AlphaFoldDB" id="A0A498SE15"/>
<dbReference type="FunFam" id="1.20.1310.10:FF:000006">
    <property type="entry name" value="Cullin 3"/>
    <property type="match status" value="1"/>
</dbReference>
<dbReference type="InterPro" id="IPR059120">
    <property type="entry name" value="Cullin-like_AB"/>
</dbReference>
<dbReference type="Pfam" id="PF10557">
    <property type="entry name" value="Cullin_Nedd8"/>
    <property type="match status" value="1"/>
</dbReference>
<comment type="similarity">
    <text evidence="3 8 9">Belongs to the cullin family.</text>
</comment>
<dbReference type="SMART" id="SM00884">
    <property type="entry name" value="Cullin_Nedd8"/>
    <property type="match status" value="1"/>
</dbReference>
<evidence type="ECO:0000256" key="10">
    <source>
        <dbReference type="SAM" id="MobiDB-lite"/>
    </source>
</evidence>
<dbReference type="FunFam" id="3.30.230.130:FF:000002">
    <property type="entry name" value="cullin-3 isoform X1"/>
    <property type="match status" value="1"/>
</dbReference>
<feature type="region of interest" description="Disordered" evidence="10">
    <location>
        <begin position="1"/>
        <end position="28"/>
    </location>
</feature>
<protein>
    <recommendedName>
        <fullName evidence="11">Cullin family profile domain-containing protein</fullName>
    </recommendedName>
</protein>
<name>A0A498SE15_ACAVI</name>
<dbReference type="PROSITE" id="PS01256">
    <property type="entry name" value="CULLIN_1"/>
    <property type="match status" value="1"/>
</dbReference>
<dbReference type="GO" id="GO:0043161">
    <property type="term" value="P:proteasome-mediated ubiquitin-dependent protein catabolic process"/>
    <property type="evidence" value="ECO:0007669"/>
    <property type="project" value="UniProtKB-ARBA"/>
</dbReference>
<dbReference type="GO" id="GO:0006950">
    <property type="term" value="P:response to stress"/>
    <property type="evidence" value="ECO:0007669"/>
    <property type="project" value="UniProtKB-ARBA"/>
</dbReference>
<sequence length="786" mass="90596">MSRPTPSRSAPNGGAGGGAGGPSGNKMRIRAFPTTMDEKYVQQTWDLLKRAIQEIQRKNNSGLSFEELYRNAYTMVLHKHGDKLYSGLKQVVIEHLQTTVRNQVLAAVNSSFLEVLNTAWQDHIIAMVMIRDILMYMDRVYVQQQNVDPVYNLGLILFRDEIIRYGTLGDTLRNILLKMIAAERGGEIINRIGVKNACNMLVALGVDSRRVYEEEFEEPFLRVSAEYYRAESQNFLLENCASVYVKKVEECLMEESNRAKMYLDKGTEQKILEVLDEELINKHMMTIVEMDNSGVVHMLNNDRIHDLRRLYILLKRVKKGLPTMTDCISRYLRRKGEFLVGEGGDREAGTLKNPIHYIQALLDLKNQFDHFLLDAFDNDKTFKQKIQSDFEYFLNLNPKSPEYLSLYMDDKLKKGMKLMNESEQESLQDKSMVLFRFLQEKDVFERYYKSHLAKRLLLQKSMSDDAEKAMVSKLKTECGCQFTSKLEGMFKDIELSNILMGDFRDYKEKTEGAHDSVDITVRVLTSGYWPTQAAPDCILPPVAAQAFESFRTFYLGKHNGRKISLNPMLGHADVKAVFYGTNANVEELSQQESDLAGPSVAPRGKEEHKILTVSTYQMCVLLRFNNKVKITFEELASETQIPDKELKRSLLSLAMGKPTQRILCRKGHGREIESSDEFWVNDAFTSKLTRIKIQMVSGRAEAEPERKETRSRIDEDRKHEVEAAVVRVMKARKQLLHNVLVAEVTQQLKHRFMPNPQLIKKRIESLIERDYLARDKNDHRCYEYVA</sequence>
<keyword evidence="7" id="KW-0539">Nucleus</keyword>
<organism evidence="12 13">
    <name type="scientific">Acanthocheilonema viteae</name>
    <name type="common">Filarial nematode worm</name>
    <name type="synonym">Dipetalonema viteae</name>
    <dbReference type="NCBI Taxonomy" id="6277"/>
    <lineage>
        <taxon>Eukaryota</taxon>
        <taxon>Metazoa</taxon>
        <taxon>Ecdysozoa</taxon>
        <taxon>Nematoda</taxon>
        <taxon>Chromadorea</taxon>
        <taxon>Rhabditida</taxon>
        <taxon>Spirurina</taxon>
        <taxon>Spiruromorpha</taxon>
        <taxon>Filarioidea</taxon>
        <taxon>Onchocercidae</taxon>
        <taxon>Acanthocheilonema</taxon>
    </lineage>
</organism>
<dbReference type="Pfam" id="PF26557">
    <property type="entry name" value="Cullin_AB"/>
    <property type="match status" value="1"/>
</dbReference>
<accession>A0A498SE15</accession>
<dbReference type="SMART" id="SM00182">
    <property type="entry name" value="CULLIN"/>
    <property type="match status" value="1"/>
</dbReference>
<dbReference type="FunFam" id="1.20.1310.10:FF:000002">
    <property type="entry name" value="cullin-3 isoform X1"/>
    <property type="match status" value="1"/>
</dbReference>
<dbReference type="EMBL" id="UPTC01001390">
    <property type="protein sequence ID" value="VBB31790.1"/>
    <property type="molecule type" value="Genomic_DNA"/>
</dbReference>
<evidence type="ECO:0000313" key="13">
    <source>
        <dbReference type="Proteomes" id="UP000276991"/>
    </source>
</evidence>
<feature type="compositionally biased region" description="Gly residues" evidence="10">
    <location>
        <begin position="13"/>
        <end position="23"/>
    </location>
</feature>
<dbReference type="InterPro" id="IPR016159">
    <property type="entry name" value="Cullin_repeat-like_dom_sf"/>
</dbReference>
<evidence type="ECO:0000256" key="1">
    <source>
        <dbReference type="ARBA" id="ARBA00004123"/>
    </source>
</evidence>
<dbReference type="GO" id="GO:0080090">
    <property type="term" value="P:regulation of primary metabolic process"/>
    <property type="evidence" value="ECO:0007669"/>
    <property type="project" value="UniProtKB-ARBA"/>
</dbReference>
<dbReference type="Gene3D" id="1.10.10.10">
    <property type="entry name" value="Winged helix-like DNA-binding domain superfamily/Winged helix DNA-binding domain"/>
    <property type="match status" value="1"/>
</dbReference>
<dbReference type="PANTHER" id="PTHR11932">
    <property type="entry name" value="CULLIN"/>
    <property type="match status" value="1"/>
</dbReference>
<feature type="domain" description="Cullin family profile" evidence="11">
    <location>
        <begin position="399"/>
        <end position="654"/>
    </location>
</feature>
<keyword evidence="13" id="KW-1185">Reference proteome</keyword>
<evidence type="ECO:0000313" key="12">
    <source>
        <dbReference type="EMBL" id="VBB31790.1"/>
    </source>
</evidence>
<gene>
    <name evidence="12" type="ORF">NAV_LOCUS6581</name>
</gene>
<dbReference type="GO" id="GO:0006915">
    <property type="term" value="P:apoptotic process"/>
    <property type="evidence" value="ECO:0007669"/>
    <property type="project" value="UniProtKB-ARBA"/>
</dbReference>
<comment type="subcellular location">
    <subcellularLocation>
        <location evidence="1">Nucleus</location>
    </subcellularLocation>
</comment>
<reference evidence="12 13" key="1">
    <citation type="submission" date="2018-08" db="EMBL/GenBank/DDBJ databases">
        <authorList>
            <person name="Laetsch R D."/>
            <person name="Stevens L."/>
            <person name="Kumar S."/>
            <person name="Blaxter L. M."/>
        </authorList>
    </citation>
    <scope>NUCLEOTIDE SEQUENCE [LARGE SCALE GENOMIC DNA]</scope>
</reference>
<dbReference type="GO" id="GO:0000209">
    <property type="term" value="P:protein polyubiquitination"/>
    <property type="evidence" value="ECO:0007669"/>
    <property type="project" value="UniProtKB-ARBA"/>
</dbReference>
<dbReference type="GO" id="GO:0007165">
    <property type="term" value="P:signal transduction"/>
    <property type="evidence" value="ECO:0007669"/>
    <property type="project" value="UniProtKB-ARBA"/>
</dbReference>
<evidence type="ECO:0000259" key="11">
    <source>
        <dbReference type="PROSITE" id="PS50069"/>
    </source>
</evidence>
<evidence type="ECO:0000256" key="3">
    <source>
        <dbReference type="ARBA" id="ARBA00006019"/>
    </source>
</evidence>
<dbReference type="GO" id="GO:0005737">
    <property type="term" value="C:cytoplasm"/>
    <property type="evidence" value="ECO:0007669"/>
    <property type="project" value="UniProtKB-ARBA"/>
</dbReference>
<dbReference type="Pfam" id="PF00888">
    <property type="entry name" value="Cullin"/>
    <property type="match status" value="1"/>
</dbReference>
<evidence type="ECO:0000256" key="4">
    <source>
        <dbReference type="ARBA" id="ARBA00022499"/>
    </source>
</evidence>
<dbReference type="GO" id="GO:0031461">
    <property type="term" value="C:cullin-RING ubiquitin ligase complex"/>
    <property type="evidence" value="ECO:0007669"/>
    <property type="project" value="InterPro"/>
</dbReference>
<dbReference type="PROSITE" id="PS50069">
    <property type="entry name" value="CULLIN_2"/>
    <property type="match status" value="1"/>
</dbReference>
<dbReference type="InterPro" id="IPR036317">
    <property type="entry name" value="Cullin_homology_sf"/>
</dbReference>
<evidence type="ECO:0000256" key="5">
    <source>
        <dbReference type="ARBA" id="ARBA00022786"/>
    </source>
</evidence>
<dbReference type="STRING" id="6277.A0A498SE15"/>
<dbReference type="OrthoDB" id="27073at2759"/>
<keyword evidence="5" id="KW-0833">Ubl conjugation pathway</keyword>
<dbReference type="FunFam" id="1.20.1310.10:FF:000001">
    <property type="entry name" value="Cullin 3"/>
    <property type="match status" value="1"/>
</dbReference>
<evidence type="ECO:0000256" key="8">
    <source>
        <dbReference type="PROSITE-ProRule" id="PRU00330"/>
    </source>
</evidence>
<comment type="pathway">
    <text evidence="2">Protein modification; protein ubiquitination.</text>
</comment>
<dbReference type="InterPro" id="IPR019559">
    <property type="entry name" value="Cullin_neddylation_domain"/>
</dbReference>
<dbReference type="SUPFAM" id="SSF46785">
    <property type="entry name" value="Winged helix' DNA-binding domain"/>
    <property type="match status" value="1"/>
</dbReference>
<dbReference type="GO" id="GO:0000278">
    <property type="term" value="P:mitotic cell cycle"/>
    <property type="evidence" value="ECO:0007669"/>
    <property type="project" value="UniProtKB-ARBA"/>
</dbReference>
<dbReference type="InterPro" id="IPR036390">
    <property type="entry name" value="WH_DNA-bd_sf"/>
</dbReference>
<dbReference type="InterPro" id="IPR036388">
    <property type="entry name" value="WH-like_DNA-bd_sf"/>
</dbReference>
<dbReference type="GO" id="GO:0010468">
    <property type="term" value="P:regulation of gene expression"/>
    <property type="evidence" value="ECO:0007669"/>
    <property type="project" value="UniProtKB-ARBA"/>
</dbReference>
<dbReference type="Gene3D" id="1.20.1310.10">
    <property type="entry name" value="Cullin Repeats"/>
    <property type="match status" value="4"/>
</dbReference>
<dbReference type="InterPro" id="IPR045093">
    <property type="entry name" value="Cullin"/>
</dbReference>
<dbReference type="SUPFAM" id="SSF75632">
    <property type="entry name" value="Cullin homology domain"/>
    <property type="match status" value="1"/>
</dbReference>